<dbReference type="AlphaFoldDB" id="A0A4Q1S8Y7"/>
<dbReference type="InterPro" id="IPR001764">
    <property type="entry name" value="Glyco_hydro_3_N"/>
</dbReference>
<reference evidence="5 6" key="1">
    <citation type="journal article" date="2016" name="Int. J. Syst. Evol. Microbiol.">
        <title>Acidipila dinghuensis sp. nov., an acidobacterium isolated from forest soil.</title>
        <authorList>
            <person name="Jiang Y.W."/>
            <person name="Wang J."/>
            <person name="Chen M.H."/>
            <person name="Lv Y.Y."/>
            <person name="Qiu L.H."/>
        </authorList>
    </citation>
    <scope>NUCLEOTIDE SEQUENCE [LARGE SCALE GENOMIC DNA]</scope>
    <source>
        <strain evidence="5 6">DHOF10</strain>
    </source>
</reference>
<protein>
    <submittedName>
        <fullName evidence="5">Beta-glucosidase</fullName>
    </submittedName>
</protein>
<dbReference type="InterPro" id="IPR017853">
    <property type="entry name" value="GH"/>
</dbReference>
<dbReference type="OrthoDB" id="9805821at2"/>
<feature type="domain" description="PA14" evidence="4">
    <location>
        <begin position="420"/>
        <end position="565"/>
    </location>
</feature>
<dbReference type="EMBL" id="SDMK01000006">
    <property type="protein sequence ID" value="RXS93080.1"/>
    <property type="molecule type" value="Genomic_DNA"/>
</dbReference>
<dbReference type="InterPro" id="IPR036962">
    <property type="entry name" value="Glyco_hydro_3_N_sf"/>
</dbReference>
<dbReference type="Gene3D" id="3.20.20.300">
    <property type="entry name" value="Glycoside hydrolase, family 3, N-terminal domain"/>
    <property type="match status" value="1"/>
</dbReference>
<dbReference type="SUPFAM" id="SSF51445">
    <property type="entry name" value="(Trans)glycosidases"/>
    <property type="match status" value="1"/>
</dbReference>
<dbReference type="Pfam" id="PF01915">
    <property type="entry name" value="Glyco_hydro_3_C"/>
    <property type="match status" value="1"/>
</dbReference>
<dbReference type="SUPFAM" id="SSF52279">
    <property type="entry name" value="Beta-D-glucan exohydrolase, C-terminal domain"/>
    <property type="match status" value="1"/>
</dbReference>
<organism evidence="5 6">
    <name type="scientific">Silvibacterium dinghuense</name>
    <dbReference type="NCBI Taxonomy" id="1560006"/>
    <lineage>
        <taxon>Bacteria</taxon>
        <taxon>Pseudomonadati</taxon>
        <taxon>Acidobacteriota</taxon>
        <taxon>Terriglobia</taxon>
        <taxon>Terriglobales</taxon>
        <taxon>Acidobacteriaceae</taxon>
        <taxon>Silvibacterium</taxon>
    </lineage>
</organism>
<keyword evidence="2" id="KW-0732">Signal</keyword>
<sequence>MTLGEKASQLVNQARAIPRLNVPSYDWWSEALHGVAVKDVTEFPEPVGLAATFDTDAIHRMAVVISTEGRIKYEQAVKKNGGHSDIFQGLDFWAPNINIFRDPRWGRGQETYGEDPFLTAGMGVAFVTGMQGDDPRYYRVISTPKHYAVHSGPESTRHIADVTVSKHDEIDTYLPAFRATVTEAKAGSVMCAYNSINGEPACANQFLLDDQLRGKWAFNGYVVSDCGAVVDIYRNHHFKPSQPESSAISLKRGMDNECVDFTFKVKDDHDYKPYLDAVKQGYLKESDIDTALVRLFTARIRLGMFDPPSMVPYTKIDESELNSAAHRELARKIADESMVLLKNDGTLPLKTSGIRLAVIGPIAEQTKVLLGNYNGTPTHTVSILEGLRKEFAGATIQYEAGTQFLSHDADPVPASALTHDGKPGVEVSYSKLDMSDINSLAATKPLATSTVPSIDAASEPLPAAVADVHPLSIRWDGMITAPETGDYNLGLKAAGFFRIRVDGKDVTSSYEGDPHEAKLGRVHLEANKPSALHVEYTPPESGNAAAQLVWGRVDLRPQPAAIEAAKHADVVVAVLGISSELEGEEMQVSEPGFKGGDRTSINLPKPEEDLLEALVATGKPVVLVLTNGSALAVNWANQHANAILDAWYPGEEGGTAVAETLSGRNNPAGRLPVTFYTGIDQLPPFENYAMKGRTYRYFEGKPLYPFGYGLSYTTFAYRDLKLPSSAVDAGQPMTAEVTVSNTGQVPGDEVAQLYLSFPDVKGAPIRALRGFERVHLDAGESKIVQFHLRPRDLSMVTEAGEPIIAEGKYTVSVGGGQPDTTAPTVSGAFEVKGSVTLPE</sequence>
<dbReference type="InterPro" id="IPR036881">
    <property type="entry name" value="Glyco_hydro_3_C_sf"/>
</dbReference>
<keyword evidence="3" id="KW-0378">Hydrolase</keyword>
<dbReference type="Pfam" id="PF00933">
    <property type="entry name" value="Glyco_hydro_3"/>
    <property type="match status" value="1"/>
</dbReference>
<comment type="similarity">
    <text evidence="1">Belongs to the glycosyl hydrolase 3 family.</text>
</comment>
<dbReference type="InterPro" id="IPR026891">
    <property type="entry name" value="Fn3-like"/>
</dbReference>
<dbReference type="SUPFAM" id="SSF56988">
    <property type="entry name" value="Anthrax protective antigen"/>
    <property type="match status" value="1"/>
</dbReference>
<dbReference type="InterPro" id="IPR002772">
    <property type="entry name" value="Glyco_hydro_3_C"/>
</dbReference>
<evidence type="ECO:0000256" key="3">
    <source>
        <dbReference type="ARBA" id="ARBA00022801"/>
    </source>
</evidence>
<evidence type="ECO:0000313" key="6">
    <source>
        <dbReference type="Proteomes" id="UP000290253"/>
    </source>
</evidence>
<gene>
    <name evidence="5" type="ORF">ESZ00_19520</name>
</gene>
<dbReference type="PANTHER" id="PTHR42721:SF3">
    <property type="entry name" value="BETA-D-XYLOSIDASE 5-RELATED"/>
    <property type="match status" value="1"/>
</dbReference>
<dbReference type="Pfam" id="PF07691">
    <property type="entry name" value="PA14"/>
    <property type="match status" value="1"/>
</dbReference>
<comment type="caution">
    <text evidence="5">The sequence shown here is derived from an EMBL/GenBank/DDBJ whole genome shotgun (WGS) entry which is preliminary data.</text>
</comment>
<dbReference type="Gene3D" id="3.40.50.1700">
    <property type="entry name" value="Glycoside hydrolase family 3 C-terminal domain"/>
    <property type="match status" value="2"/>
</dbReference>
<dbReference type="GO" id="GO:0046556">
    <property type="term" value="F:alpha-L-arabinofuranosidase activity"/>
    <property type="evidence" value="ECO:0007669"/>
    <property type="project" value="TreeGrafter"/>
</dbReference>
<dbReference type="Gene3D" id="2.60.40.10">
    <property type="entry name" value="Immunoglobulins"/>
    <property type="match status" value="1"/>
</dbReference>
<evidence type="ECO:0000313" key="5">
    <source>
        <dbReference type="EMBL" id="RXS93080.1"/>
    </source>
</evidence>
<dbReference type="InterPro" id="IPR044993">
    <property type="entry name" value="BXL"/>
</dbReference>
<dbReference type="SMART" id="SM01217">
    <property type="entry name" value="Fn3_like"/>
    <property type="match status" value="1"/>
</dbReference>
<name>A0A4Q1S8Y7_9BACT</name>
<dbReference type="PRINTS" id="PR00133">
    <property type="entry name" value="GLHYDRLASE3"/>
</dbReference>
<dbReference type="InterPro" id="IPR011658">
    <property type="entry name" value="PA14_dom"/>
</dbReference>
<evidence type="ECO:0000259" key="4">
    <source>
        <dbReference type="PROSITE" id="PS51820"/>
    </source>
</evidence>
<dbReference type="Gene3D" id="3.90.182.10">
    <property type="entry name" value="Toxin - Anthrax Protective Antigen,domain 1"/>
    <property type="match status" value="1"/>
</dbReference>
<dbReference type="GO" id="GO:0045493">
    <property type="term" value="P:xylan catabolic process"/>
    <property type="evidence" value="ECO:0007669"/>
    <property type="project" value="InterPro"/>
</dbReference>
<accession>A0A4Q1S8Y7</accession>
<evidence type="ECO:0000256" key="2">
    <source>
        <dbReference type="ARBA" id="ARBA00022729"/>
    </source>
</evidence>
<dbReference type="PROSITE" id="PS51820">
    <property type="entry name" value="PA14"/>
    <property type="match status" value="1"/>
</dbReference>
<dbReference type="InterPro" id="IPR037524">
    <property type="entry name" value="PA14/GLEYA"/>
</dbReference>
<dbReference type="GO" id="GO:0031222">
    <property type="term" value="P:arabinan catabolic process"/>
    <property type="evidence" value="ECO:0007669"/>
    <property type="project" value="TreeGrafter"/>
</dbReference>
<dbReference type="Pfam" id="PF14310">
    <property type="entry name" value="Fn3-like"/>
    <property type="match status" value="1"/>
</dbReference>
<dbReference type="Proteomes" id="UP000290253">
    <property type="component" value="Unassembled WGS sequence"/>
</dbReference>
<evidence type="ECO:0000256" key="1">
    <source>
        <dbReference type="ARBA" id="ARBA00005336"/>
    </source>
</evidence>
<proteinExistence type="inferred from homology"/>
<dbReference type="InterPro" id="IPR013783">
    <property type="entry name" value="Ig-like_fold"/>
</dbReference>
<keyword evidence="6" id="KW-1185">Reference proteome</keyword>
<dbReference type="PANTHER" id="PTHR42721">
    <property type="entry name" value="SUGAR HYDROLASE-RELATED"/>
    <property type="match status" value="1"/>
</dbReference>
<dbReference type="GO" id="GO:0009044">
    <property type="term" value="F:xylan 1,4-beta-xylosidase activity"/>
    <property type="evidence" value="ECO:0007669"/>
    <property type="project" value="InterPro"/>
</dbReference>